<dbReference type="CDD" id="cd04301">
    <property type="entry name" value="NAT_SF"/>
    <property type="match status" value="1"/>
</dbReference>
<dbReference type="AlphaFoldDB" id="A0A0L6Z8P3"/>
<dbReference type="RefSeq" id="WP_052221789.1">
    <property type="nucleotide sequence ID" value="NZ_LHUR01000027.1"/>
</dbReference>
<dbReference type="InterPro" id="IPR000182">
    <property type="entry name" value="GNAT_dom"/>
</dbReference>
<dbReference type="Pfam" id="PF00583">
    <property type="entry name" value="Acetyltransf_1"/>
    <property type="match status" value="1"/>
</dbReference>
<proteinExistence type="predicted"/>
<sequence length="161" mass="18006">MEITIRKYEDSDIPAMVKVWNRVVEDANAFPQIEKLSEEQAKEFFASQTYTAVAIGDNQVLGLYILHPNNVGRCGHIANASYAVDANYRGYHIGEKLVRHSIDMGAAFGFSLLQFNAVVSTNLNAIKLYEKIGFHKVGIIPKGFLLGNGNYTDIIVYYIEL</sequence>
<reference evidence="3" key="1">
    <citation type="submission" date="2015-08" db="EMBL/GenBank/DDBJ databases">
        <title>Genome sequence of the strict anaerobe Clostridium homopropionicum LuHBu1 (DSM 5847T).</title>
        <authorList>
            <person name="Poehlein A."/>
            <person name="Beck M."/>
            <person name="Schiel-Bengelsdorf B."/>
            <person name="Bengelsdorf F.R."/>
            <person name="Daniel R."/>
            <person name="Duerre P."/>
        </authorList>
    </citation>
    <scope>NUCLEOTIDE SEQUENCE [LARGE SCALE GENOMIC DNA]</scope>
    <source>
        <strain evidence="3">DSM 5847</strain>
    </source>
</reference>
<gene>
    <name evidence="2" type="primary">ywnH_2</name>
    <name evidence="2" type="ORF">CLHOM_22690</name>
</gene>
<dbReference type="PANTHER" id="PTHR43138:SF1">
    <property type="entry name" value="N-ACETYLTRANSFERASE ACA1"/>
    <property type="match status" value="1"/>
</dbReference>
<comment type="caution">
    <text evidence="2">The sequence shown here is derived from an EMBL/GenBank/DDBJ whole genome shotgun (WGS) entry which is preliminary data.</text>
</comment>
<dbReference type="PROSITE" id="PS51186">
    <property type="entry name" value="GNAT"/>
    <property type="match status" value="1"/>
</dbReference>
<evidence type="ECO:0000313" key="3">
    <source>
        <dbReference type="Proteomes" id="UP000037043"/>
    </source>
</evidence>
<feature type="domain" description="N-acetyltransferase" evidence="1">
    <location>
        <begin position="3"/>
        <end position="161"/>
    </location>
</feature>
<dbReference type="Gene3D" id="3.40.630.30">
    <property type="match status" value="1"/>
</dbReference>
<dbReference type="STRING" id="36844.SAMN04488501_10626"/>
<keyword evidence="3" id="KW-1185">Reference proteome</keyword>
<organism evidence="2 3">
    <name type="scientific">Clostridium homopropionicum DSM 5847</name>
    <dbReference type="NCBI Taxonomy" id="1121318"/>
    <lineage>
        <taxon>Bacteria</taxon>
        <taxon>Bacillati</taxon>
        <taxon>Bacillota</taxon>
        <taxon>Clostridia</taxon>
        <taxon>Eubacteriales</taxon>
        <taxon>Clostridiaceae</taxon>
        <taxon>Clostridium</taxon>
    </lineage>
</organism>
<dbReference type="EC" id="2.3.1.183" evidence="2"/>
<dbReference type="PATRIC" id="fig|1121318.3.peg.2280"/>
<dbReference type="PANTHER" id="PTHR43138">
    <property type="entry name" value="ACETYLTRANSFERASE, GNAT FAMILY"/>
    <property type="match status" value="1"/>
</dbReference>
<dbReference type="InterPro" id="IPR016181">
    <property type="entry name" value="Acyl_CoA_acyltransferase"/>
</dbReference>
<name>A0A0L6Z8P3_9CLOT</name>
<dbReference type="GO" id="GO:0102971">
    <property type="term" value="F:phosphinothricin N-acetyltransferase activity"/>
    <property type="evidence" value="ECO:0007669"/>
    <property type="project" value="UniProtKB-EC"/>
</dbReference>
<keyword evidence="2" id="KW-0808">Transferase</keyword>
<dbReference type="SUPFAM" id="SSF55729">
    <property type="entry name" value="Acyl-CoA N-acyltransferases (Nat)"/>
    <property type="match status" value="1"/>
</dbReference>
<evidence type="ECO:0000313" key="2">
    <source>
        <dbReference type="EMBL" id="KOA19163.1"/>
    </source>
</evidence>
<accession>A0A0L6Z8P3</accession>
<evidence type="ECO:0000259" key="1">
    <source>
        <dbReference type="PROSITE" id="PS51186"/>
    </source>
</evidence>
<protein>
    <submittedName>
        <fullName evidence="2">Putative phosphinothricin acetyltransferase YwnH</fullName>
        <ecNumber evidence="2">2.3.1.183</ecNumber>
    </submittedName>
</protein>
<dbReference type="EMBL" id="LHUR01000027">
    <property type="protein sequence ID" value="KOA19163.1"/>
    <property type="molecule type" value="Genomic_DNA"/>
</dbReference>
<dbReference type="Proteomes" id="UP000037043">
    <property type="component" value="Unassembled WGS sequence"/>
</dbReference>
<dbReference type="InterPro" id="IPR052742">
    <property type="entry name" value="Mito_N-acetyltransferase"/>
</dbReference>
<keyword evidence="2" id="KW-0012">Acyltransferase</keyword>